<dbReference type="AlphaFoldDB" id="A0A814II38"/>
<comment type="caution">
    <text evidence="1">The sequence shown here is derived from an EMBL/GenBank/DDBJ whole genome shotgun (WGS) entry which is preliminary data.</text>
</comment>
<sequence length="86" mass="10131">MFIISLLFVILFINGVYKYIDLDLAFKECQTRNEKWSWLKFLTEKCLMTSIWNSVLFTTSDLWRFCGSMLGITVQSFFKQIGLGQL</sequence>
<organism evidence="1 2">
    <name type="scientific">Brachionus calyciflorus</name>
    <dbReference type="NCBI Taxonomy" id="104777"/>
    <lineage>
        <taxon>Eukaryota</taxon>
        <taxon>Metazoa</taxon>
        <taxon>Spiralia</taxon>
        <taxon>Gnathifera</taxon>
        <taxon>Rotifera</taxon>
        <taxon>Eurotatoria</taxon>
        <taxon>Monogononta</taxon>
        <taxon>Pseudotrocha</taxon>
        <taxon>Ploima</taxon>
        <taxon>Brachionidae</taxon>
        <taxon>Brachionus</taxon>
    </lineage>
</organism>
<gene>
    <name evidence="1" type="ORF">OXX778_LOCUS17535</name>
</gene>
<proteinExistence type="predicted"/>
<protein>
    <submittedName>
        <fullName evidence="1">Uncharacterized protein</fullName>
    </submittedName>
</protein>
<dbReference type="EMBL" id="CAJNOC010004512">
    <property type="protein sequence ID" value="CAF1024254.1"/>
    <property type="molecule type" value="Genomic_DNA"/>
</dbReference>
<dbReference type="Proteomes" id="UP000663879">
    <property type="component" value="Unassembled WGS sequence"/>
</dbReference>
<accession>A0A814II38</accession>
<keyword evidence="2" id="KW-1185">Reference proteome</keyword>
<evidence type="ECO:0000313" key="2">
    <source>
        <dbReference type="Proteomes" id="UP000663879"/>
    </source>
</evidence>
<evidence type="ECO:0000313" key="1">
    <source>
        <dbReference type="EMBL" id="CAF1024254.1"/>
    </source>
</evidence>
<reference evidence="1" key="1">
    <citation type="submission" date="2021-02" db="EMBL/GenBank/DDBJ databases">
        <authorList>
            <person name="Nowell W R."/>
        </authorList>
    </citation>
    <scope>NUCLEOTIDE SEQUENCE</scope>
    <source>
        <strain evidence="1">Ploen Becks lab</strain>
    </source>
</reference>
<name>A0A814II38_9BILA</name>